<reference evidence="12" key="1">
    <citation type="submission" date="2003-08" db="EMBL/GenBank/DDBJ databases">
        <authorList>
            <person name="Birren B."/>
            <person name="Nusbaum C."/>
            <person name="Abebe A."/>
            <person name="Abouelleil A."/>
            <person name="Adekoya E."/>
            <person name="Ait-zahra M."/>
            <person name="Allen N."/>
            <person name="Allen T."/>
            <person name="An P."/>
            <person name="Anderson M."/>
            <person name="Anderson S."/>
            <person name="Arachchi H."/>
            <person name="Armbruster J."/>
            <person name="Bachantsang P."/>
            <person name="Baldwin J."/>
            <person name="Barry A."/>
            <person name="Bayul T."/>
            <person name="Blitshsteyn B."/>
            <person name="Bloom T."/>
            <person name="Blye J."/>
            <person name="Boguslavskiy L."/>
            <person name="Borowsky M."/>
            <person name="Boukhgalter B."/>
            <person name="Brunache A."/>
            <person name="Butler J."/>
            <person name="Calixte N."/>
            <person name="Calvo S."/>
            <person name="Camarata J."/>
            <person name="Campo K."/>
            <person name="Chang J."/>
            <person name="Cheshatsang Y."/>
            <person name="Citroen M."/>
            <person name="Collymore A."/>
            <person name="Considine T."/>
            <person name="Cook A."/>
            <person name="Cooke P."/>
            <person name="Corum B."/>
            <person name="Cuomo C."/>
            <person name="David R."/>
            <person name="Dawoe T."/>
            <person name="Degray S."/>
            <person name="Dodge S."/>
            <person name="Dooley K."/>
            <person name="Dorje P."/>
            <person name="Dorjee K."/>
            <person name="Dorris L."/>
            <person name="Duffey N."/>
            <person name="Dupes A."/>
            <person name="Elkins T."/>
            <person name="Engels R."/>
            <person name="Erickson J."/>
            <person name="Farina A."/>
            <person name="Faro S."/>
            <person name="Ferreira P."/>
            <person name="Fischer H."/>
            <person name="Fitzgerald M."/>
            <person name="Foley K."/>
            <person name="Gage D."/>
            <person name="Galagan J."/>
            <person name="Gearin G."/>
            <person name="Gnerre S."/>
            <person name="Gnirke A."/>
            <person name="Goyette A."/>
            <person name="Graham J."/>
            <person name="Grandbois E."/>
            <person name="Gyaltsen K."/>
            <person name="Hafez N."/>
            <person name="Hagopian D."/>
            <person name="Hagos B."/>
            <person name="Hall J."/>
            <person name="Hatcher B."/>
            <person name="Heller A."/>
            <person name="Higgins H."/>
            <person name="Honan T."/>
            <person name="Horn A."/>
            <person name="Houde N."/>
            <person name="Hughes L."/>
            <person name="Hulme W."/>
            <person name="Husby E."/>
            <person name="Iliev I."/>
            <person name="Jaffe D."/>
            <person name="Jones C."/>
            <person name="Kamal M."/>
            <person name="Kamat A."/>
            <person name="Kamvysselis M."/>
            <person name="Karlsson E."/>
            <person name="Kells C."/>
            <person name="Kieu A."/>
            <person name="Kisner P."/>
            <person name="Kodira C."/>
            <person name="Kulbokas E."/>
            <person name="Labutti K."/>
            <person name="Lama D."/>
            <person name="Landers T."/>
            <person name="Leger J."/>
            <person name="Levine S."/>
            <person name="Lewis D."/>
            <person name="Lewis T."/>
            <person name="Lindblad-toh K."/>
            <person name="Liu X."/>
            <person name="Lokyitsang T."/>
            <person name="Lokyitsang Y."/>
            <person name="Lucien O."/>
            <person name="Lui A."/>
            <person name="Ma L.J."/>
            <person name="Mabbitt R."/>
            <person name="Macdonald J."/>
            <person name="Maclean C."/>
            <person name="Major J."/>
            <person name="Manning J."/>
            <person name="Marabella R."/>
            <person name="Maru K."/>
            <person name="Matthews C."/>
            <person name="Mauceli E."/>
            <person name="Mccarthy M."/>
            <person name="Mcdonough S."/>
            <person name="Mcghee T."/>
            <person name="Meldrim J."/>
            <person name="Meneus L."/>
            <person name="Mesirov J."/>
            <person name="Mihalev A."/>
            <person name="Mihova T."/>
            <person name="Mikkelsen T."/>
            <person name="Mlenga V."/>
            <person name="Moru K."/>
            <person name="Mozes J."/>
            <person name="Mulrain L."/>
            <person name="Munson G."/>
            <person name="Naylor J."/>
            <person name="Newes C."/>
            <person name="Nguyen C."/>
            <person name="Nguyen N."/>
            <person name="Nguyen T."/>
            <person name="Nicol R."/>
            <person name="Nielsen C."/>
            <person name="Nizzari M."/>
            <person name="Norbu C."/>
            <person name="Norbu N."/>
            <person name="O'donnell P."/>
            <person name="Okoawo O."/>
            <person name="O'leary S."/>
            <person name="Omotosho B."/>
            <person name="O'neill K."/>
            <person name="Osman S."/>
            <person name="Parker S."/>
            <person name="Perrin D."/>
            <person name="Phunkhang P."/>
            <person name="Piqani B."/>
            <person name="Purcell S."/>
            <person name="Rachupka T."/>
            <person name="Ramasamy U."/>
            <person name="Rameau R."/>
            <person name="Ray V."/>
            <person name="Raymond C."/>
            <person name="Retta R."/>
            <person name="Richardson S."/>
            <person name="Rise C."/>
            <person name="Rodriguez J."/>
            <person name="Rogers J."/>
            <person name="Rogov P."/>
            <person name="Rutman M."/>
            <person name="Schupbach R."/>
            <person name="Seaman C."/>
            <person name="Settipalli S."/>
            <person name="Sharpe T."/>
            <person name="Sheridan J."/>
            <person name="Sherpa N."/>
            <person name="Shi J."/>
            <person name="Smirnov S."/>
            <person name="Smith C."/>
            <person name="Sougnez C."/>
            <person name="Spencer B."/>
            <person name="Stalker J."/>
            <person name="Stange-thomann N."/>
            <person name="Stavropoulos S."/>
            <person name="Stetson K."/>
            <person name="Stone C."/>
            <person name="Stone S."/>
            <person name="Stubbs M."/>
            <person name="Talamas J."/>
            <person name="Tchuinga P."/>
            <person name="Tenzing P."/>
            <person name="Tesfaye S."/>
            <person name="Theodore J."/>
            <person name="Thoulutsang Y."/>
            <person name="Topham K."/>
            <person name="Towey S."/>
            <person name="Tsamla T."/>
            <person name="Tsomo N."/>
            <person name="Vallee D."/>
            <person name="Vassiliev H."/>
            <person name="Venkataraman V."/>
            <person name="Vinson J."/>
            <person name="Vo A."/>
            <person name="Wade C."/>
            <person name="Wang S."/>
            <person name="Wangchuk T."/>
            <person name="Wangdi T."/>
            <person name="Whittaker C."/>
            <person name="Wilkinson J."/>
            <person name="Wu Y."/>
            <person name="Wyman D."/>
            <person name="Yadav S."/>
            <person name="Yang S."/>
            <person name="Yang X."/>
            <person name="Yeager S."/>
            <person name="Yee E."/>
            <person name="Young G."/>
            <person name="Zainoun J."/>
            <person name="Zembeck L."/>
            <person name="Zimmer A."/>
            <person name="Zody M."/>
            <person name="Lander E."/>
        </authorList>
    </citation>
    <scope>NUCLEOTIDE SEQUENCE [LARGE SCALE GENOMIC DNA]</scope>
</reference>
<evidence type="ECO:0000256" key="6">
    <source>
        <dbReference type="ARBA" id="ARBA00022927"/>
    </source>
</evidence>
<dbReference type="GO" id="GO:0043130">
    <property type="term" value="F:ubiquitin binding"/>
    <property type="evidence" value="ECO:0007669"/>
    <property type="project" value="InterPro"/>
</dbReference>
<reference evidence="11" key="3">
    <citation type="submission" date="2025-09" db="UniProtKB">
        <authorList>
            <consortium name="Ensembl"/>
        </authorList>
    </citation>
    <scope>IDENTIFICATION</scope>
</reference>
<protein>
    <recommendedName>
        <fullName evidence="13">VHS domain-containing protein</fullName>
    </recommendedName>
</protein>
<evidence type="ECO:0000259" key="9">
    <source>
        <dbReference type="PROSITE" id="PS50002"/>
    </source>
</evidence>
<dbReference type="PROSITE" id="PS50330">
    <property type="entry name" value="UIM"/>
    <property type="match status" value="1"/>
</dbReference>
<evidence type="ECO:0000256" key="7">
    <source>
        <dbReference type="PROSITE-ProRule" id="PRU00192"/>
    </source>
</evidence>
<dbReference type="SUPFAM" id="SSF50044">
    <property type="entry name" value="SH3-domain"/>
    <property type="match status" value="1"/>
</dbReference>
<dbReference type="GeneTree" id="ENSGT00940000168664"/>
<evidence type="ECO:0008006" key="13">
    <source>
        <dbReference type="Google" id="ProtNLM"/>
    </source>
</evidence>
<proteinExistence type="inferred from homology"/>
<dbReference type="SMART" id="SM00288">
    <property type="entry name" value="VHS"/>
    <property type="match status" value="1"/>
</dbReference>
<dbReference type="InParanoid" id="H2ZH91"/>
<dbReference type="InterPro" id="IPR002014">
    <property type="entry name" value="VHS_dom"/>
</dbReference>
<dbReference type="Pfam" id="PF00790">
    <property type="entry name" value="VHS"/>
    <property type="match status" value="1"/>
</dbReference>
<dbReference type="Proteomes" id="UP000007875">
    <property type="component" value="Unassembled WGS sequence"/>
</dbReference>
<evidence type="ECO:0000256" key="2">
    <source>
        <dbReference type="ARBA" id="ARBA00009666"/>
    </source>
</evidence>
<reference evidence="11" key="2">
    <citation type="submission" date="2025-08" db="UniProtKB">
        <authorList>
            <consortium name="Ensembl"/>
        </authorList>
    </citation>
    <scope>IDENTIFICATION</scope>
</reference>
<keyword evidence="4" id="KW-0813">Transport</keyword>
<evidence type="ECO:0000313" key="12">
    <source>
        <dbReference type="Proteomes" id="UP000007875"/>
    </source>
</evidence>
<dbReference type="InterPro" id="IPR050670">
    <property type="entry name" value="STAM"/>
</dbReference>
<dbReference type="InterPro" id="IPR036028">
    <property type="entry name" value="SH3-like_dom_sf"/>
</dbReference>
<evidence type="ECO:0000256" key="5">
    <source>
        <dbReference type="ARBA" id="ARBA00022753"/>
    </source>
</evidence>
<comment type="subcellular location">
    <subcellularLocation>
        <location evidence="1">Early endosome membrane</location>
        <topology evidence="1">Peripheral membrane protein</topology>
        <orientation evidence="1">Cytoplasmic side</orientation>
    </subcellularLocation>
</comment>
<keyword evidence="12" id="KW-1185">Reference proteome</keyword>
<accession>H2ZH91</accession>
<name>H2ZH91_CIOSA</name>
<organism evidence="11 12">
    <name type="scientific">Ciona savignyi</name>
    <name type="common">Pacific transparent sea squirt</name>
    <dbReference type="NCBI Taxonomy" id="51511"/>
    <lineage>
        <taxon>Eukaryota</taxon>
        <taxon>Metazoa</taxon>
        <taxon>Chordata</taxon>
        <taxon>Tunicata</taxon>
        <taxon>Ascidiacea</taxon>
        <taxon>Phlebobranchia</taxon>
        <taxon>Cionidae</taxon>
        <taxon>Ciona</taxon>
    </lineage>
</organism>
<evidence type="ECO:0000256" key="8">
    <source>
        <dbReference type="SAM" id="MobiDB-lite"/>
    </source>
</evidence>
<feature type="compositionally biased region" description="Polar residues" evidence="8">
    <location>
        <begin position="152"/>
        <end position="170"/>
    </location>
</feature>
<dbReference type="Gene3D" id="1.25.40.90">
    <property type="match status" value="1"/>
</dbReference>
<comment type="similarity">
    <text evidence="2">Belongs to the STAM family.</text>
</comment>
<dbReference type="PRINTS" id="PR00452">
    <property type="entry name" value="SH3DOMAIN"/>
</dbReference>
<evidence type="ECO:0000259" key="10">
    <source>
        <dbReference type="PROSITE" id="PS50179"/>
    </source>
</evidence>
<dbReference type="AlphaFoldDB" id="H2ZH91"/>
<evidence type="ECO:0000256" key="3">
    <source>
        <dbReference type="ARBA" id="ARBA00022443"/>
    </source>
</evidence>
<dbReference type="PROSITE" id="PS50179">
    <property type="entry name" value="VHS"/>
    <property type="match status" value="1"/>
</dbReference>
<evidence type="ECO:0000256" key="4">
    <source>
        <dbReference type="ARBA" id="ARBA00022448"/>
    </source>
</evidence>
<dbReference type="Pfam" id="PF00018">
    <property type="entry name" value="SH3_1"/>
    <property type="match status" value="1"/>
</dbReference>
<dbReference type="GO" id="GO:0031901">
    <property type="term" value="C:early endosome membrane"/>
    <property type="evidence" value="ECO:0007669"/>
    <property type="project" value="UniProtKB-SubCell"/>
</dbReference>
<dbReference type="GO" id="GO:0043328">
    <property type="term" value="P:protein transport to vacuole involved in ubiquitin-dependent protein catabolic process via the multivesicular body sorting pathway"/>
    <property type="evidence" value="ECO:0007669"/>
    <property type="project" value="TreeGrafter"/>
</dbReference>
<dbReference type="InterPro" id="IPR008942">
    <property type="entry name" value="ENTH_VHS"/>
</dbReference>
<sequence>MGLFGNQNPFEESLDKVTNELNTDVDWGAIIALCDKVKTTSKGPADFTTLILQKINHKVPHVSMQAITVLDACVNNCGKDFHKEIASQHFTDGLRDIIYNYKVKKVVLRLCYFIKKWAEDFKDDPELSHFVSFYYRHRGEGIQFPDTEDDSATSTKNEPVSSDPNVVSSQQEEDDIAKAIEASLKEEQQKKSLSSSLSGGSYQSSLYPSMLGGSTATQTANNVTSHVTTSSAVSSSRKLVKALYDFEAAEDNELTFRAGDLITILDD</sequence>
<dbReference type="STRING" id="51511.ENSCSAVP00000016957"/>
<dbReference type="SUPFAM" id="SSF48464">
    <property type="entry name" value="ENTH/VHS domain"/>
    <property type="match status" value="1"/>
</dbReference>
<dbReference type="eggNOG" id="KOG2199">
    <property type="taxonomic scope" value="Eukaryota"/>
</dbReference>
<dbReference type="GO" id="GO:0035091">
    <property type="term" value="F:phosphatidylinositol binding"/>
    <property type="evidence" value="ECO:0007669"/>
    <property type="project" value="InterPro"/>
</dbReference>
<keyword evidence="5" id="KW-0967">Endosome</keyword>
<dbReference type="PANTHER" id="PTHR45929">
    <property type="entry name" value="JAK PATHWAY SIGNAL TRANSDUCTION ADAPTOR MOLECULE"/>
    <property type="match status" value="1"/>
</dbReference>
<dbReference type="GO" id="GO:0033565">
    <property type="term" value="C:ESCRT-0 complex"/>
    <property type="evidence" value="ECO:0007669"/>
    <property type="project" value="TreeGrafter"/>
</dbReference>
<dbReference type="PROSITE" id="PS50002">
    <property type="entry name" value="SH3"/>
    <property type="match status" value="1"/>
</dbReference>
<dbReference type="PANTHER" id="PTHR45929:SF3">
    <property type="entry name" value="JAK PATHWAY SIGNAL TRANSDUCTION ADAPTOR MOLECULE"/>
    <property type="match status" value="1"/>
</dbReference>
<dbReference type="OMA" id="HVSMQAI"/>
<dbReference type="InterPro" id="IPR001452">
    <property type="entry name" value="SH3_domain"/>
</dbReference>
<keyword evidence="6" id="KW-0653">Protein transport</keyword>
<feature type="domain" description="VHS" evidence="10">
    <location>
        <begin position="17"/>
        <end position="145"/>
    </location>
</feature>
<dbReference type="InterPro" id="IPR003903">
    <property type="entry name" value="UIM_dom"/>
</dbReference>
<keyword evidence="3 7" id="KW-0728">SH3 domain</keyword>
<evidence type="ECO:0000313" key="11">
    <source>
        <dbReference type="Ensembl" id="ENSCSAVP00000016957.1"/>
    </source>
</evidence>
<dbReference type="Gene3D" id="2.30.30.40">
    <property type="entry name" value="SH3 Domains"/>
    <property type="match status" value="1"/>
</dbReference>
<dbReference type="Ensembl" id="ENSCSAVT00000017140.1">
    <property type="protein sequence ID" value="ENSCSAVP00000016957.1"/>
    <property type="gene ID" value="ENSCSAVG00000009977.1"/>
</dbReference>
<feature type="region of interest" description="Disordered" evidence="8">
    <location>
        <begin position="144"/>
        <end position="172"/>
    </location>
</feature>
<feature type="domain" description="SH3" evidence="9">
    <location>
        <begin position="235"/>
        <end position="267"/>
    </location>
</feature>
<evidence type="ECO:0000256" key="1">
    <source>
        <dbReference type="ARBA" id="ARBA00004469"/>
    </source>
</evidence>